<dbReference type="Proteomes" id="UP000215043">
    <property type="component" value="Chromosome"/>
</dbReference>
<dbReference type="InterPro" id="IPR031795">
    <property type="entry name" value="Zf-HC3"/>
</dbReference>
<name>A0A099D3M0_9ACTN</name>
<sequence length="92" mass="10843">MYSLGWRGPVVWWNPVDGYRHAFGPEEPPRPEQHRETLCGLPVTLTSPSDVDWLMPTCDSCMTEALERTENREQRQRDARRRLHDQFGTEFL</sequence>
<keyword evidence="4" id="KW-1185">Reference proteome</keyword>
<dbReference type="Proteomes" id="UP000029737">
    <property type="component" value="Unassembled WGS sequence"/>
</dbReference>
<dbReference type="OrthoDB" id="3696334at2"/>
<protein>
    <recommendedName>
        <fullName evidence="6">Zinc-finger domain-containing protein</fullName>
    </recommendedName>
</protein>
<reference evidence="2 5" key="2">
    <citation type="submission" date="2017-08" db="EMBL/GenBank/DDBJ databases">
        <title>The complete genome sequence of moderately halophilic actinomycete Actinopolyspora erythraea YIM 90600, the producer of novel erythromycin, novel actinopolysporins A-C and tubercidin.</title>
        <authorList>
            <person name="Yin M."/>
            <person name="Tang S."/>
        </authorList>
    </citation>
    <scope>NUCLEOTIDE SEQUENCE [LARGE SCALE GENOMIC DNA]</scope>
    <source>
        <strain evidence="2 5">YIM 90600</strain>
    </source>
</reference>
<evidence type="ECO:0000313" key="2">
    <source>
        <dbReference type="EMBL" id="ASU77724.1"/>
    </source>
</evidence>
<evidence type="ECO:0008006" key="6">
    <source>
        <dbReference type="Google" id="ProtNLM"/>
    </source>
</evidence>
<evidence type="ECO:0000313" key="3">
    <source>
        <dbReference type="EMBL" id="KGI79930.1"/>
    </source>
</evidence>
<accession>A0A099D3M0</accession>
<dbReference type="HOGENOM" id="CLU_2406676_0_0_11"/>
<proteinExistence type="predicted"/>
<dbReference type="EMBL" id="CP022752">
    <property type="protein sequence ID" value="ASU77724.1"/>
    <property type="molecule type" value="Genomic_DNA"/>
</dbReference>
<dbReference type="Pfam" id="PF16827">
    <property type="entry name" value="zf-HC3"/>
    <property type="match status" value="1"/>
</dbReference>
<organism evidence="2 5">
    <name type="scientific">Actinopolyspora erythraea</name>
    <dbReference type="NCBI Taxonomy" id="414996"/>
    <lineage>
        <taxon>Bacteria</taxon>
        <taxon>Bacillati</taxon>
        <taxon>Actinomycetota</taxon>
        <taxon>Actinomycetes</taxon>
        <taxon>Actinopolysporales</taxon>
        <taxon>Actinopolysporaceae</taxon>
        <taxon>Actinopolyspora</taxon>
    </lineage>
</organism>
<dbReference type="RefSeq" id="WP_043576836.1">
    <property type="nucleotide sequence ID" value="NZ_CP022752.1"/>
</dbReference>
<feature type="region of interest" description="Disordered" evidence="1">
    <location>
        <begin position="68"/>
        <end position="92"/>
    </location>
</feature>
<reference evidence="3 4" key="1">
    <citation type="journal article" date="2014" name="PLoS ONE">
        <title>Identification and Characterization of a New Erythromycin Biosynthetic Gene Cluster in Actinopolyspora erythraea YIM90600, a Novel Erythronolide-Producing Halophilic Actinomycete Isolated from Salt Field.</title>
        <authorList>
            <person name="Chen D."/>
            <person name="Feng J."/>
            <person name="Huang L."/>
            <person name="Zhang Q."/>
            <person name="Wu J."/>
            <person name="Zhu X."/>
            <person name="Duan Y."/>
            <person name="Xu Z."/>
        </authorList>
    </citation>
    <scope>NUCLEOTIDE SEQUENCE [LARGE SCALE GENOMIC DNA]</scope>
    <source>
        <strain evidence="3 4">YIM90600</strain>
    </source>
</reference>
<dbReference type="EMBL" id="JPMV01000037">
    <property type="protein sequence ID" value="KGI79930.1"/>
    <property type="molecule type" value="Genomic_DNA"/>
</dbReference>
<dbReference type="KEGG" id="aey:CDG81_04665"/>
<gene>
    <name evidence="2" type="ORF">CDG81_04665</name>
    <name evidence="3" type="ORF">IL38_19625</name>
</gene>
<feature type="compositionally biased region" description="Basic and acidic residues" evidence="1">
    <location>
        <begin position="68"/>
        <end position="77"/>
    </location>
</feature>
<evidence type="ECO:0000313" key="5">
    <source>
        <dbReference type="Proteomes" id="UP000215043"/>
    </source>
</evidence>
<evidence type="ECO:0000313" key="4">
    <source>
        <dbReference type="Proteomes" id="UP000029737"/>
    </source>
</evidence>
<evidence type="ECO:0000256" key="1">
    <source>
        <dbReference type="SAM" id="MobiDB-lite"/>
    </source>
</evidence>
<dbReference type="AlphaFoldDB" id="A0A099D3M0"/>